<dbReference type="Gene3D" id="3.60.15.10">
    <property type="entry name" value="Ribonuclease Z/Hydroxyacylglutathione hydrolase-like"/>
    <property type="match status" value="1"/>
</dbReference>
<name>A0A857DIQ2_9FIRM</name>
<feature type="domain" description="Metallo-beta-lactamase" evidence="2">
    <location>
        <begin position="81"/>
        <end position="278"/>
    </location>
</feature>
<gene>
    <name evidence="3" type="ORF">GQ588_09310</name>
</gene>
<feature type="region of interest" description="Disordered" evidence="1">
    <location>
        <begin position="43"/>
        <end position="64"/>
    </location>
</feature>
<dbReference type="Pfam" id="PF00753">
    <property type="entry name" value="Lactamase_B"/>
    <property type="match status" value="1"/>
</dbReference>
<evidence type="ECO:0000313" key="4">
    <source>
        <dbReference type="Proteomes" id="UP000430508"/>
    </source>
</evidence>
<dbReference type="RefSeq" id="WP_019226488.1">
    <property type="nucleotide sequence ID" value="NZ_CP046996.1"/>
</dbReference>
<keyword evidence="3" id="KW-0378">Hydrolase</keyword>
<accession>A0A857DIQ2</accession>
<dbReference type="Proteomes" id="UP000430508">
    <property type="component" value="Chromosome"/>
</dbReference>
<evidence type="ECO:0000313" key="3">
    <source>
        <dbReference type="EMBL" id="QHA00817.1"/>
    </source>
</evidence>
<dbReference type="InterPro" id="IPR035681">
    <property type="entry name" value="ComA-like_MBL"/>
</dbReference>
<reference evidence="3 4" key="1">
    <citation type="submission" date="2019-12" db="EMBL/GenBank/DDBJ databases">
        <title>Sequence classification of anaerobic respiratory reductive dehalogenases: First we see many, then we see few.</title>
        <authorList>
            <person name="Molenda O."/>
            <person name="Puentes Jacome L.A."/>
            <person name="Cao X."/>
            <person name="Nesbo C.L."/>
            <person name="Tang S."/>
            <person name="Morson N."/>
            <person name="Patron J."/>
            <person name="Lomheim L."/>
            <person name="Wishart D.S."/>
            <person name="Edwards E.A."/>
        </authorList>
    </citation>
    <scope>NUCLEOTIDE SEQUENCE [LARGE SCALE GENOMIC DNA]</scope>
    <source>
        <strain evidence="3 4">12DCA</strain>
    </source>
</reference>
<dbReference type="PANTHER" id="PTHR30619">
    <property type="entry name" value="DNA INTERNALIZATION/COMPETENCE PROTEIN COMEC/REC2"/>
    <property type="match status" value="1"/>
</dbReference>
<proteinExistence type="predicted"/>
<dbReference type="PANTHER" id="PTHR30619:SF7">
    <property type="entry name" value="BETA-LACTAMASE DOMAIN PROTEIN"/>
    <property type="match status" value="1"/>
</dbReference>
<evidence type="ECO:0000256" key="1">
    <source>
        <dbReference type="SAM" id="MobiDB-lite"/>
    </source>
</evidence>
<dbReference type="EMBL" id="CP046996">
    <property type="protein sequence ID" value="QHA00817.1"/>
    <property type="molecule type" value="Genomic_DNA"/>
</dbReference>
<dbReference type="SUPFAM" id="SSF56281">
    <property type="entry name" value="Metallo-hydrolase/oxidoreductase"/>
    <property type="match status" value="1"/>
</dbReference>
<protein>
    <submittedName>
        <fullName evidence="3">MBL fold metallo-hydrolase</fullName>
    </submittedName>
</protein>
<organism evidence="3 4">
    <name type="scientific">Dehalobacter restrictus</name>
    <dbReference type="NCBI Taxonomy" id="55583"/>
    <lineage>
        <taxon>Bacteria</taxon>
        <taxon>Bacillati</taxon>
        <taxon>Bacillota</taxon>
        <taxon>Clostridia</taxon>
        <taxon>Eubacteriales</taxon>
        <taxon>Desulfitobacteriaceae</taxon>
        <taxon>Dehalobacter</taxon>
    </lineage>
</organism>
<dbReference type="InterPro" id="IPR052159">
    <property type="entry name" value="Competence_DNA_uptake"/>
</dbReference>
<dbReference type="GO" id="GO:0016787">
    <property type="term" value="F:hydrolase activity"/>
    <property type="evidence" value="ECO:0007669"/>
    <property type="project" value="UniProtKB-KW"/>
</dbReference>
<dbReference type="AlphaFoldDB" id="A0A857DIQ2"/>
<dbReference type="CDD" id="cd07731">
    <property type="entry name" value="ComA-like_MBL-fold"/>
    <property type="match status" value="1"/>
</dbReference>
<sequence>MKKQKRLLLTILCLTVLVLLGYSSLNGSSPAFTDQLRQTATVVEDQKGTLPSNPDSSNTGSGADIASVSGTLQVHFIDVGQADCILIKTPSGKTMLIDAGNNEDAETVTSYIEKQKISKLDIVVGTHPHEDHIGGLDAVIDTFKIGQVIMPGKTHTTKTFKDVLSAVKNKGLKITSAKTGANLDLGDGMTAVVLAPNGSDYEDLNNYSAVIRIAFGSTSFLFTGDAGEVSESEMLRNVSMYALKSTVLKVGHHGSGDATSEPFLDLVDPEYAMICVGKENDYDHPAQETLDKLKNRGVKVFRTDLDGTIVAVSDGSEVTFHTLAITSK</sequence>
<dbReference type="InterPro" id="IPR001279">
    <property type="entry name" value="Metallo-B-lactamas"/>
</dbReference>
<dbReference type="InterPro" id="IPR036866">
    <property type="entry name" value="RibonucZ/Hydroxyglut_hydro"/>
</dbReference>
<feature type="compositionally biased region" description="Polar residues" evidence="1">
    <location>
        <begin position="49"/>
        <end position="61"/>
    </location>
</feature>
<evidence type="ECO:0000259" key="2">
    <source>
        <dbReference type="SMART" id="SM00849"/>
    </source>
</evidence>
<dbReference type="SMART" id="SM00849">
    <property type="entry name" value="Lactamase_B"/>
    <property type="match status" value="1"/>
</dbReference>